<sequence length="187" mass="21501">MFNEHSLIAALRARSAKGWITELCAQVSEKGFILTDLLNLTLYKEAVIAFHAVWLLDTLVENDLEKHVVNIDEFIHYSSRITNHSCQRHYARIFMHFTKAAHKSLNIKSKLAQTDLEPMVERCFDWLIDPKVKVAVKASAGEVLYNLCERYDWVAEELQNQLRFLMQNGSPAINATGRRLLKLLQSS</sequence>
<comment type="caution">
    <text evidence="1">The sequence shown here is derived from an EMBL/GenBank/DDBJ whole genome shotgun (WGS) entry which is preliminary data.</text>
</comment>
<protein>
    <recommendedName>
        <fullName evidence="3">Adenylosuccinate lyase</fullName>
    </recommendedName>
</protein>
<evidence type="ECO:0000313" key="1">
    <source>
        <dbReference type="EMBL" id="MVN89905.1"/>
    </source>
</evidence>
<organism evidence="1 2">
    <name type="scientific">Mucilaginibacter aquatilis</name>
    <dbReference type="NCBI Taxonomy" id="1517760"/>
    <lineage>
        <taxon>Bacteria</taxon>
        <taxon>Pseudomonadati</taxon>
        <taxon>Bacteroidota</taxon>
        <taxon>Sphingobacteriia</taxon>
        <taxon>Sphingobacteriales</taxon>
        <taxon>Sphingobacteriaceae</taxon>
        <taxon>Mucilaginibacter</taxon>
    </lineage>
</organism>
<dbReference type="EMBL" id="WQLA01000001">
    <property type="protein sequence ID" value="MVN89905.1"/>
    <property type="molecule type" value="Genomic_DNA"/>
</dbReference>
<accession>A0A6I4I423</accession>
<evidence type="ECO:0008006" key="3">
    <source>
        <dbReference type="Google" id="ProtNLM"/>
    </source>
</evidence>
<gene>
    <name evidence="1" type="ORF">GO816_02070</name>
</gene>
<proteinExistence type="predicted"/>
<keyword evidence="2" id="KW-1185">Reference proteome</keyword>
<reference evidence="1 2" key="1">
    <citation type="submission" date="2019-12" db="EMBL/GenBank/DDBJ databases">
        <title>Mucilaginibacter sp. HME9299 genome sequencing and assembly.</title>
        <authorList>
            <person name="Kang H."/>
            <person name="Kim H."/>
            <person name="Joh K."/>
        </authorList>
    </citation>
    <scope>NUCLEOTIDE SEQUENCE [LARGE SCALE GENOMIC DNA]</scope>
    <source>
        <strain evidence="1 2">HME9299</strain>
    </source>
</reference>
<dbReference type="AlphaFoldDB" id="A0A6I4I423"/>
<dbReference type="Proteomes" id="UP000434850">
    <property type="component" value="Unassembled WGS sequence"/>
</dbReference>
<name>A0A6I4I423_9SPHI</name>
<dbReference type="RefSeq" id="WP_157539695.1">
    <property type="nucleotide sequence ID" value="NZ_WQLA01000001.1"/>
</dbReference>
<evidence type="ECO:0000313" key="2">
    <source>
        <dbReference type="Proteomes" id="UP000434850"/>
    </source>
</evidence>
<dbReference type="OrthoDB" id="979487at2"/>